<reference evidence="2" key="1">
    <citation type="submission" date="2017-11" db="EMBL/GenBank/DDBJ databases">
        <authorList>
            <person name="Lima N.C."/>
            <person name="Parody-Merino A.M."/>
            <person name="Battley P.F."/>
            <person name="Fidler A.E."/>
            <person name="Prosdocimi F."/>
        </authorList>
    </citation>
    <scope>NUCLEOTIDE SEQUENCE [LARGE SCALE GENOMIC DNA]</scope>
</reference>
<proteinExistence type="predicted"/>
<sequence>MEFDSKTAPCPCPAAEMVSSGDGCTGRRGFLRTSTGKRLQAPLWWKPSCPHARISSLHHTAETAIQIADYPASNPICCSAGASGLNLLQKQVDMLYNSLPRPGEASRKVCYGQKVGSEGEEGADPGEASPGVLGPSSWQRLLLPAGMSPEYFLRSLLLIILATFSANASNWL</sequence>
<reference evidence="2" key="2">
    <citation type="submission" date="2017-12" db="EMBL/GenBank/DDBJ databases">
        <title>Genome sequence of the Bar-tailed Godwit (Limosa lapponica baueri).</title>
        <authorList>
            <person name="Lima N.C.B."/>
            <person name="Parody-Merino A.M."/>
            <person name="Battley P.F."/>
            <person name="Fidler A.E."/>
            <person name="Prosdocimi F."/>
        </authorList>
    </citation>
    <scope>NUCLEOTIDE SEQUENCE [LARGE SCALE GENOMIC DNA]</scope>
</reference>
<dbReference type="Proteomes" id="UP000233556">
    <property type="component" value="Unassembled WGS sequence"/>
</dbReference>
<organism evidence="1 2">
    <name type="scientific">Limosa lapponica baueri</name>
    <dbReference type="NCBI Taxonomy" id="1758121"/>
    <lineage>
        <taxon>Eukaryota</taxon>
        <taxon>Metazoa</taxon>
        <taxon>Chordata</taxon>
        <taxon>Craniata</taxon>
        <taxon>Vertebrata</taxon>
        <taxon>Euteleostomi</taxon>
        <taxon>Archelosauria</taxon>
        <taxon>Archosauria</taxon>
        <taxon>Dinosauria</taxon>
        <taxon>Saurischia</taxon>
        <taxon>Theropoda</taxon>
        <taxon>Coelurosauria</taxon>
        <taxon>Aves</taxon>
        <taxon>Neognathae</taxon>
        <taxon>Neoaves</taxon>
        <taxon>Charadriiformes</taxon>
        <taxon>Scolopacidae</taxon>
        <taxon>Limosa</taxon>
    </lineage>
</organism>
<dbReference type="EMBL" id="KZ507062">
    <property type="protein sequence ID" value="PKU37617.1"/>
    <property type="molecule type" value="Genomic_DNA"/>
</dbReference>
<evidence type="ECO:0000313" key="1">
    <source>
        <dbReference type="EMBL" id="PKU37617.1"/>
    </source>
</evidence>
<evidence type="ECO:0000313" key="2">
    <source>
        <dbReference type="Proteomes" id="UP000233556"/>
    </source>
</evidence>
<accession>A0A2I0TUY8</accession>
<keyword evidence="2" id="KW-1185">Reference proteome</keyword>
<dbReference type="AlphaFoldDB" id="A0A2I0TUY8"/>
<gene>
    <name evidence="1" type="ORF">llap_12079</name>
</gene>
<name>A0A2I0TUY8_LIMLA</name>
<protein>
    <submittedName>
        <fullName evidence="1">Uncharacterized protein</fullName>
    </submittedName>
</protein>